<protein>
    <recommendedName>
        <fullName evidence="4">DUF1800 domain-containing protein</fullName>
    </recommendedName>
</protein>
<keyword evidence="3" id="KW-1185">Reference proteome</keyword>
<organism evidence="2 3">
    <name type="scientific">Coleofasciculus chthonoplastes PCC 7420</name>
    <dbReference type="NCBI Taxonomy" id="118168"/>
    <lineage>
        <taxon>Bacteria</taxon>
        <taxon>Bacillati</taxon>
        <taxon>Cyanobacteriota</taxon>
        <taxon>Cyanophyceae</taxon>
        <taxon>Coleofasciculales</taxon>
        <taxon>Coleofasciculaceae</taxon>
        <taxon>Coleofasciculus</taxon>
    </lineage>
</organism>
<accession>B4W378</accession>
<dbReference type="eggNOG" id="COG5267">
    <property type="taxonomic scope" value="Bacteria"/>
</dbReference>
<proteinExistence type="predicted"/>
<gene>
    <name evidence="2" type="ORF">MC7420_1592</name>
</gene>
<feature type="region of interest" description="Disordered" evidence="1">
    <location>
        <begin position="69"/>
        <end position="91"/>
    </location>
</feature>
<name>B4W378_9CYAN</name>
<evidence type="ECO:0000313" key="2">
    <source>
        <dbReference type="EMBL" id="EDX71378.1"/>
    </source>
</evidence>
<dbReference type="InterPro" id="IPR014917">
    <property type="entry name" value="DUF1800"/>
</dbReference>
<dbReference type="STRING" id="118168.MC7420_1592"/>
<evidence type="ECO:0000313" key="3">
    <source>
        <dbReference type="Proteomes" id="UP000003835"/>
    </source>
</evidence>
<reference evidence="2 3" key="1">
    <citation type="submission" date="2008-07" db="EMBL/GenBank/DDBJ databases">
        <authorList>
            <person name="Tandeau de Marsac N."/>
            <person name="Ferriera S."/>
            <person name="Johnson J."/>
            <person name="Kravitz S."/>
            <person name="Beeson K."/>
            <person name="Sutton G."/>
            <person name="Rogers Y.-H."/>
            <person name="Friedman R."/>
            <person name="Frazier M."/>
            <person name="Venter J.C."/>
        </authorList>
    </citation>
    <scope>NUCLEOTIDE SEQUENCE [LARGE SCALE GENOMIC DNA]</scope>
    <source>
        <strain evidence="2 3">PCC 7420</strain>
    </source>
</reference>
<evidence type="ECO:0000256" key="1">
    <source>
        <dbReference type="SAM" id="MobiDB-lite"/>
    </source>
</evidence>
<dbReference type="EMBL" id="DS989873">
    <property type="protein sequence ID" value="EDX71378.1"/>
    <property type="molecule type" value="Genomic_DNA"/>
</dbReference>
<dbReference type="Proteomes" id="UP000003835">
    <property type="component" value="Unassembled WGS sequence"/>
</dbReference>
<dbReference type="AlphaFoldDB" id="B4W378"/>
<evidence type="ECO:0008006" key="4">
    <source>
        <dbReference type="Google" id="ProtNLM"/>
    </source>
</evidence>
<dbReference type="OrthoDB" id="9772295at2"/>
<dbReference type="RefSeq" id="WP_006105730.1">
    <property type="nucleotide sequence ID" value="NZ_DS989873.1"/>
</dbReference>
<dbReference type="HOGENOM" id="CLU_026001_0_1_3"/>
<sequence length="456" mass="51989">MTKSLHILNRLSFGVRPGDIEQIQSMGIEAYIQSQLSPDSIPEPPQITRQLNQWRTLKLTPVQLLRQYKPRRQKQRSEEERQQARQKAKQPLQQAIQARLLRAIASPRQLQEVMVNFWFNHFNVFARKEDIKFWVGAYEQQAIRPYALGRFRDLLAATVHHPAMLVYLDNWRNTAPNSPGAKGRFRGINENYARELMELHTLGVDGGYSQDDVIALAYMLTGWGLDLDENKGDSNGFYFDINRHDYSDKLFLGQRIKGSGVAEVEQAIDSLASHPATARYISYKLAQYFVADDPPSGLVKRLAKEFLQTEGDIRAVLDTLFQRPEFWQVNEYGRKFKTPYDYIISAVRATGTKEPNLKRISGTLNQLSMPLYNCSTPEGYKNIQEAWLSPDTMLRRVSLATAIAQGRLGDNQSVDASQLLNTLGDSISAQTKMEIENSPEKLRAALILGSPDMMYR</sequence>
<dbReference type="Pfam" id="PF08811">
    <property type="entry name" value="DUF1800"/>
    <property type="match status" value="1"/>
</dbReference>